<comment type="caution">
    <text evidence="10">The sequence shown here is derived from an EMBL/GenBank/DDBJ whole genome shotgun (WGS) entry which is preliminary data.</text>
</comment>
<evidence type="ECO:0000256" key="2">
    <source>
        <dbReference type="ARBA" id="ARBA00022723"/>
    </source>
</evidence>
<evidence type="ECO:0000256" key="3">
    <source>
        <dbReference type="ARBA" id="ARBA00022801"/>
    </source>
</evidence>
<protein>
    <submittedName>
        <fullName evidence="10">N-acetylglucosamine-6-phosphate deacetylase</fullName>
        <ecNumber evidence="10">3.5.1.25</ecNumber>
    </submittedName>
</protein>
<dbReference type="GO" id="GO:0046872">
    <property type="term" value="F:metal ion binding"/>
    <property type="evidence" value="ECO:0007669"/>
    <property type="project" value="UniProtKB-KW"/>
</dbReference>
<evidence type="ECO:0000259" key="9">
    <source>
        <dbReference type="Pfam" id="PF01979"/>
    </source>
</evidence>
<proteinExistence type="inferred from homology"/>
<dbReference type="PANTHER" id="PTHR11113">
    <property type="entry name" value="N-ACETYLGLUCOSAMINE-6-PHOSPHATE DEACETYLASE"/>
    <property type="match status" value="1"/>
</dbReference>
<feature type="binding site" evidence="7">
    <location>
        <position position="129"/>
    </location>
    <ligand>
        <name>substrate</name>
    </ligand>
</feature>
<dbReference type="Proteomes" id="UP000592216">
    <property type="component" value="Unassembled WGS sequence"/>
</dbReference>
<evidence type="ECO:0000313" key="11">
    <source>
        <dbReference type="Proteomes" id="UP000592216"/>
    </source>
</evidence>
<evidence type="ECO:0000256" key="8">
    <source>
        <dbReference type="PIRSR" id="PIRSR038994-3"/>
    </source>
</evidence>
<reference evidence="10 11" key="1">
    <citation type="submission" date="2020-04" db="EMBL/GenBank/DDBJ databases">
        <title>Donghicola sp., a member of the Rhodobacteraceae family isolated from mangrove forest in Thailand.</title>
        <authorList>
            <person name="Charoenyingcharoen P."/>
            <person name="Yukphan P."/>
        </authorList>
    </citation>
    <scope>NUCLEOTIDE SEQUENCE [LARGE SCALE GENOMIC DNA]</scope>
    <source>
        <strain evidence="10 11">B5-SW-15</strain>
    </source>
</reference>
<dbReference type="PIRSF" id="PIRSF038994">
    <property type="entry name" value="NagA"/>
    <property type="match status" value="1"/>
</dbReference>
<accession>A0A850PZK2</accession>
<dbReference type="EC" id="3.5.1.25" evidence="10"/>
<evidence type="ECO:0000256" key="7">
    <source>
        <dbReference type="PIRSR" id="PIRSR038994-2"/>
    </source>
</evidence>
<feature type="binding site" evidence="7">
    <location>
        <position position="216"/>
    </location>
    <ligand>
        <name>substrate</name>
    </ligand>
</feature>
<feature type="binding site" evidence="7">
    <location>
        <position position="240"/>
    </location>
    <ligand>
        <name>substrate</name>
    </ligand>
</feature>
<comment type="similarity">
    <text evidence="1 5">Belongs to the metallo-dependent hydrolases superfamily. NagA family.</text>
</comment>
<feature type="active site" description="Proton donor/acceptor" evidence="6">
    <location>
        <position position="264"/>
    </location>
</feature>
<dbReference type="InterPro" id="IPR003764">
    <property type="entry name" value="GlcNAc_6-P_deAcase"/>
</dbReference>
<dbReference type="AlphaFoldDB" id="A0A850PZK2"/>
<evidence type="ECO:0000256" key="1">
    <source>
        <dbReference type="ARBA" id="ARBA00010716"/>
    </source>
</evidence>
<feature type="binding site" evidence="8">
    <location>
        <position position="120"/>
    </location>
    <ligand>
        <name>Zn(2+)</name>
        <dbReference type="ChEBI" id="CHEBI:29105"/>
    </ligand>
</feature>
<dbReference type="GO" id="GO:0006046">
    <property type="term" value="P:N-acetylglucosamine catabolic process"/>
    <property type="evidence" value="ECO:0007669"/>
    <property type="project" value="TreeGrafter"/>
</dbReference>
<evidence type="ECO:0000313" key="10">
    <source>
        <dbReference type="EMBL" id="NVO22266.1"/>
    </source>
</evidence>
<dbReference type="SUPFAM" id="SSF51556">
    <property type="entry name" value="Metallo-dependent hydrolases"/>
    <property type="match status" value="1"/>
</dbReference>
<keyword evidence="3 5" id="KW-0378">Hydrolase</keyword>
<dbReference type="InterPro" id="IPR032466">
    <property type="entry name" value="Metal_Hydrolase"/>
</dbReference>
<dbReference type="InterPro" id="IPR006680">
    <property type="entry name" value="Amidohydro-rel"/>
</dbReference>
<dbReference type="NCBIfam" id="TIGR00221">
    <property type="entry name" value="nagA"/>
    <property type="match status" value="1"/>
</dbReference>
<feature type="binding site" evidence="7">
    <location>
        <begin position="208"/>
        <end position="209"/>
    </location>
    <ligand>
        <name>substrate</name>
    </ligand>
</feature>
<evidence type="ECO:0000256" key="6">
    <source>
        <dbReference type="PIRSR" id="PIRSR038994-1"/>
    </source>
</evidence>
<name>A0A850PZK2_9RHOB</name>
<evidence type="ECO:0000256" key="4">
    <source>
        <dbReference type="ARBA" id="ARBA00023277"/>
    </source>
</evidence>
<evidence type="ECO:0000256" key="5">
    <source>
        <dbReference type="PIRNR" id="PIRNR038994"/>
    </source>
</evidence>
<feature type="binding site" evidence="7">
    <location>
        <begin position="297"/>
        <end position="299"/>
    </location>
    <ligand>
        <name>substrate</name>
    </ligand>
</feature>
<dbReference type="Gene3D" id="3.20.20.140">
    <property type="entry name" value="Metal-dependent hydrolases"/>
    <property type="match status" value="1"/>
</dbReference>
<feature type="binding site" evidence="8">
    <location>
        <position position="184"/>
    </location>
    <ligand>
        <name>Zn(2+)</name>
        <dbReference type="ChEBI" id="CHEBI:29105"/>
    </ligand>
</feature>
<dbReference type="SUPFAM" id="SSF51338">
    <property type="entry name" value="Composite domain of metallo-dependent hydrolases"/>
    <property type="match status" value="1"/>
</dbReference>
<dbReference type="GO" id="GO:0008448">
    <property type="term" value="F:N-acetylglucosamine-6-phosphate deacetylase activity"/>
    <property type="evidence" value="ECO:0007669"/>
    <property type="project" value="UniProtKB-EC"/>
</dbReference>
<keyword evidence="2 8" id="KW-0479">Metal-binding</keyword>
<dbReference type="Gene3D" id="2.30.40.10">
    <property type="entry name" value="Urease, subunit C, domain 1"/>
    <property type="match status" value="1"/>
</dbReference>
<comment type="cofactor">
    <cofactor evidence="8">
        <name>a divalent metal cation</name>
        <dbReference type="ChEBI" id="CHEBI:60240"/>
    </cofactor>
    <text evidence="8">Binds 1 divalent metal cation per subunit.</text>
</comment>
<gene>
    <name evidence="10" type="primary">nagA</name>
    <name evidence="10" type="ORF">HJ536_02760</name>
</gene>
<keyword evidence="4 5" id="KW-0119">Carbohydrate metabolism</keyword>
<feature type="domain" description="Amidohydrolase-related" evidence="9">
    <location>
        <begin position="42"/>
        <end position="361"/>
    </location>
</feature>
<feature type="binding site" evidence="8">
    <location>
        <position position="205"/>
    </location>
    <ligand>
        <name>Zn(2+)</name>
        <dbReference type="ChEBI" id="CHEBI:29105"/>
    </ligand>
</feature>
<organism evidence="10 11">
    <name type="scientific">Donghicola mangrovi</name>
    <dbReference type="NCBI Taxonomy" id="2729614"/>
    <lineage>
        <taxon>Bacteria</taxon>
        <taxon>Pseudomonadati</taxon>
        <taxon>Pseudomonadota</taxon>
        <taxon>Alphaproteobacteria</taxon>
        <taxon>Rhodobacterales</taxon>
        <taxon>Roseobacteraceae</taxon>
        <taxon>Donghicola</taxon>
    </lineage>
</organism>
<dbReference type="RefSeq" id="WP_177156572.1">
    <property type="nucleotide sequence ID" value="NZ_JABCJE010000001.1"/>
</dbReference>
<dbReference type="InterPro" id="IPR011059">
    <property type="entry name" value="Metal-dep_hydrolase_composite"/>
</dbReference>
<sequence>MILSGARIFDGVKLREGASLAFHNGRIAGLTEKTGTNLGGGILCPGYVDIQVNGGGGAMFNEAPTVETLRLMAEAHGRLGATSILPTLITAPIETFQAAVNAIAQARTNGVKGIVGLHLEGPHLTRAGAHSEALLRPMTDIDVDLYCHAARVVGCLKITLAPEVVSDSQISKLHQSGVIVALGHTNAGYDRCRVAAKAGATVVTHLFNAMTGLHHREPGCVGAALADPRLSAGLIADTEHVHAGLLGMVWRAKAGTDRLFLVSDAMAVAGTDQTDFILNGRKVSRSKGRLTLADGTLAGADLNLSAAVRNMAAAGVPLAEALAMATRIPADIIGRDDLGRIEMGGPADLIHLSDDLHLLGVWRGGEKIA</sequence>
<dbReference type="Pfam" id="PF01979">
    <property type="entry name" value="Amidohydro_1"/>
    <property type="match status" value="1"/>
</dbReference>
<dbReference type="EMBL" id="JABCJE010000001">
    <property type="protein sequence ID" value="NVO22266.1"/>
    <property type="molecule type" value="Genomic_DNA"/>
</dbReference>
<dbReference type="PANTHER" id="PTHR11113:SF14">
    <property type="entry name" value="N-ACETYLGLUCOSAMINE-6-PHOSPHATE DEACETYLASE"/>
    <property type="match status" value="1"/>
</dbReference>